<organism evidence="1 2">
    <name type="scientific">Ornithinimicrobium avium</name>
    <dbReference type="NCBI Taxonomy" id="2283195"/>
    <lineage>
        <taxon>Bacteria</taxon>
        <taxon>Bacillati</taxon>
        <taxon>Actinomycetota</taxon>
        <taxon>Actinomycetes</taxon>
        <taxon>Micrococcales</taxon>
        <taxon>Ornithinimicrobiaceae</taxon>
        <taxon>Ornithinimicrobium</taxon>
    </lineage>
</organism>
<sequence length="123" mass="13592">MTVTRHCSKTACSRSAAWTLTYVYAEQTAVLGPLATHAEPHSYDLCEEHAGRLTVPRGWDVVRIDLPEGETRAPADDLAALADAVREHRSGIVHVEAGTRDEQSRAAVIEIARRGHLRVLRDR</sequence>
<dbReference type="InterPro" id="IPR021888">
    <property type="entry name" value="DUF3499"/>
</dbReference>
<dbReference type="Proteomes" id="UP000253790">
    <property type="component" value="Chromosome"/>
</dbReference>
<proteinExistence type="predicted"/>
<protein>
    <submittedName>
        <fullName evidence="1">DUF3499 domain-containing protein</fullName>
    </submittedName>
</protein>
<dbReference type="EMBL" id="CP031229">
    <property type="protein sequence ID" value="AXH95842.1"/>
    <property type="molecule type" value="Genomic_DNA"/>
</dbReference>
<dbReference type="KEGG" id="orn:DV701_06600"/>
<keyword evidence="2" id="KW-1185">Reference proteome</keyword>
<dbReference type="AlphaFoldDB" id="A0A345NLD4"/>
<gene>
    <name evidence="1" type="ORF">DV701_06600</name>
</gene>
<dbReference type="RefSeq" id="WP_114927607.1">
    <property type="nucleotide sequence ID" value="NZ_CP031229.1"/>
</dbReference>
<accession>A0A345NLD4</accession>
<dbReference type="Pfam" id="PF12005">
    <property type="entry name" value="DUF3499"/>
    <property type="match status" value="1"/>
</dbReference>
<reference evidence="1 2" key="1">
    <citation type="submission" date="2018-07" db="EMBL/GenBank/DDBJ databases">
        <title>Complete genome sequencing of Ornithinimicrobium sp. AMA3305.</title>
        <authorList>
            <person name="Bae J.-W."/>
        </authorList>
    </citation>
    <scope>NUCLEOTIDE SEQUENCE [LARGE SCALE GENOMIC DNA]</scope>
    <source>
        <strain evidence="1 2">AMA3305</strain>
    </source>
</reference>
<dbReference type="OrthoDB" id="3216194at2"/>
<evidence type="ECO:0000313" key="1">
    <source>
        <dbReference type="EMBL" id="AXH95842.1"/>
    </source>
</evidence>
<name>A0A345NLD4_9MICO</name>
<evidence type="ECO:0000313" key="2">
    <source>
        <dbReference type="Proteomes" id="UP000253790"/>
    </source>
</evidence>